<reference evidence="10" key="1">
    <citation type="submission" date="2015-03" db="EMBL/GenBank/DDBJ databases">
        <authorList>
            <person name="Urmite Genomes"/>
        </authorList>
    </citation>
    <scope>NUCLEOTIDE SEQUENCE [LARGE SCALE GENOMIC DNA]</scope>
    <source>
        <strain evidence="10">Arc-Hr</strain>
    </source>
</reference>
<evidence type="ECO:0000313" key="10">
    <source>
        <dbReference type="Proteomes" id="UP000198902"/>
    </source>
</evidence>
<evidence type="ECO:0000256" key="3">
    <source>
        <dbReference type="ARBA" id="ARBA00022475"/>
    </source>
</evidence>
<feature type="transmembrane region" description="Helical" evidence="7">
    <location>
        <begin position="102"/>
        <end position="124"/>
    </location>
</feature>
<dbReference type="PANTHER" id="PTHR23517">
    <property type="entry name" value="RESISTANCE PROTEIN MDTM, PUTATIVE-RELATED-RELATED"/>
    <property type="match status" value="1"/>
</dbReference>
<dbReference type="Pfam" id="PF07690">
    <property type="entry name" value="MFS_1"/>
    <property type="match status" value="1"/>
</dbReference>
<dbReference type="PANTHER" id="PTHR23517:SF3">
    <property type="entry name" value="INTEGRAL MEMBRANE TRANSPORT PROTEIN"/>
    <property type="match status" value="1"/>
</dbReference>
<evidence type="ECO:0000256" key="6">
    <source>
        <dbReference type="ARBA" id="ARBA00023136"/>
    </source>
</evidence>
<evidence type="ECO:0000256" key="5">
    <source>
        <dbReference type="ARBA" id="ARBA00022989"/>
    </source>
</evidence>
<feature type="transmembrane region" description="Helical" evidence="7">
    <location>
        <begin position="335"/>
        <end position="354"/>
    </location>
</feature>
<dbReference type="InterPro" id="IPR036259">
    <property type="entry name" value="MFS_trans_sf"/>
</dbReference>
<dbReference type="OrthoDB" id="29061at2157"/>
<dbReference type="InterPro" id="IPR050171">
    <property type="entry name" value="MFS_Transporters"/>
</dbReference>
<feature type="transmembrane region" description="Helical" evidence="7">
    <location>
        <begin position="248"/>
        <end position="268"/>
    </location>
</feature>
<dbReference type="InterPro" id="IPR011701">
    <property type="entry name" value="MFS"/>
</dbReference>
<proteinExistence type="predicted"/>
<comment type="subcellular location">
    <subcellularLocation>
        <location evidence="1">Cell membrane</location>
        <topology evidence="1">Multi-pass membrane protein</topology>
    </subcellularLocation>
</comment>
<dbReference type="SUPFAM" id="SSF103473">
    <property type="entry name" value="MFS general substrate transporter"/>
    <property type="match status" value="1"/>
</dbReference>
<keyword evidence="4 7" id="KW-0812">Transmembrane</keyword>
<feature type="transmembrane region" description="Helical" evidence="7">
    <location>
        <begin position="166"/>
        <end position="183"/>
    </location>
</feature>
<keyword evidence="10" id="KW-1185">Reference proteome</keyword>
<feature type="domain" description="Major facilitator superfamily (MFS) profile" evidence="8">
    <location>
        <begin position="12"/>
        <end position="387"/>
    </location>
</feature>
<keyword evidence="6 7" id="KW-0472">Membrane</keyword>
<dbReference type="InterPro" id="IPR020846">
    <property type="entry name" value="MFS_dom"/>
</dbReference>
<name>A0A0D6JUS6_9EURY</name>
<evidence type="ECO:0000259" key="8">
    <source>
        <dbReference type="PROSITE" id="PS50850"/>
    </source>
</evidence>
<dbReference type="EMBL" id="CSTE01000004">
    <property type="protein sequence ID" value="CQR52541.1"/>
    <property type="molecule type" value="Genomic_DNA"/>
</dbReference>
<evidence type="ECO:0000256" key="2">
    <source>
        <dbReference type="ARBA" id="ARBA00022448"/>
    </source>
</evidence>
<feature type="transmembrane region" description="Helical" evidence="7">
    <location>
        <begin position="136"/>
        <end position="160"/>
    </location>
</feature>
<keyword evidence="3" id="KW-1003">Cell membrane</keyword>
<dbReference type="GO" id="GO:0022857">
    <property type="term" value="F:transmembrane transporter activity"/>
    <property type="evidence" value="ECO:0007669"/>
    <property type="project" value="InterPro"/>
</dbReference>
<dbReference type="RefSeq" id="WP_052367879.1">
    <property type="nucleotide sequence ID" value="NZ_CABLRR010000004.1"/>
</dbReference>
<organism evidence="9 10">
    <name type="scientific">Haloferax massiliensis</name>
    <dbReference type="NCBI Taxonomy" id="1476858"/>
    <lineage>
        <taxon>Archaea</taxon>
        <taxon>Methanobacteriati</taxon>
        <taxon>Methanobacteriota</taxon>
        <taxon>Stenosarchaea group</taxon>
        <taxon>Halobacteria</taxon>
        <taxon>Halobacteriales</taxon>
        <taxon>Haloferacaceae</taxon>
        <taxon>Haloferax</taxon>
    </lineage>
</organism>
<feature type="transmembrane region" description="Helical" evidence="7">
    <location>
        <begin position="73"/>
        <end position="96"/>
    </location>
</feature>
<dbReference type="PROSITE" id="PS50850">
    <property type="entry name" value="MFS"/>
    <property type="match status" value="1"/>
</dbReference>
<feature type="transmembrane region" description="Helical" evidence="7">
    <location>
        <begin position="212"/>
        <end position="236"/>
    </location>
</feature>
<evidence type="ECO:0000256" key="7">
    <source>
        <dbReference type="SAM" id="Phobius"/>
    </source>
</evidence>
<feature type="transmembrane region" description="Helical" evidence="7">
    <location>
        <begin position="301"/>
        <end position="323"/>
    </location>
</feature>
<accession>A0A0D6JUS6</accession>
<feature type="transmembrane region" description="Helical" evidence="7">
    <location>
        <begin position="12"/>
        <end position="34"/>
    </location>
</feature>
<keyword evidence="2" id="KW-0813">Transport</keyword>
<feature type="transmembrane region" description="Helical" evidence="7">
    <location>
        <begin position="40"/>
        <end position="61"/>
    </location>
</feature>
<dbReference type="GO" id="GO:0005886">
    <property type="term" value="C:plasma membrane"/>
    <property type="evidence" value="ECO:0007669"/>
    <property type="project" value="UniProtKB-SubCell"/>
</dbReference>
<dbReference type="AlphaFoldDB" id="A0A0D6JUS6"/>
<dbReference type="Gene3D" id="1.20.1250.20">
    <property type="entry name" value="MFS general substrate transporter like domains"/>
    <property type="match status" value="2"/>
</dbReference>
<keyword evidence="5 7" id="KW-1133">Transmembrane helix</keyword>
<feature type="transmembrane region" description="Helical" evidence="7">
    <location>
        <begin position="366"/>
        <end position="384"/>
    </location>
</feature>
<evidence type="ECO:0000256" key="4">
    <source>
        <dbReference type="ARBA" id="ARBA00022692"/>
    </source>
</evidence>
<protein>
    <submittedName>
        <fullName evidence="9">Major Facilitator Superfamily protein</fullName>
    </submittedName>
</protein>
<gene>
    <name evidence="9" type="ORF">BN996_03190</name>
</gene>
<sequence length="387" mass="40203">MLETFRGYNGGQLNLHALGIVVSLSGLLVVAPMLPEIIDYFGVSAAEAGVSISFMWACNAAAQFPGGRYSDRLSAGVVLLGSQGVMILGFLVLAVATTFPVFVAGLGLIGAGYGLFEPAGFVLLQTHFEENRGRAFGIRDAAVNLGSALSAVLAVAIVGTFSWRDAFVPVVVLLALVGAGTHRHNRGEYAVSRVALDPKAVCSRLFRERETYAVLVVMSVSMFLWQGSASFLPAYLQAVKSFSSFEATVAFASMFVVGMVVTPVAGALSDAWSPTGMGVAAMGFGVVGLSTLVLVDSPVGVGVGLVAYAVAITAIWPVMYVYLSDVLATETIGGDLGVLRTVYFAVGSLGPAYIGTAATRLGYTSAFASLLVGFGLAAIPLVWLGRR</sequence>
<evidence type="ECO:0000313" key="9">
    <source>
        <dbReference type="EMBL" id="CQR52541.1"/>
    </source>
</evidence>
<dbReference type="Proteomes" id="UP000198902">
    <property type="component" value="Unassembled WGS sequence"/>
</dbReference>
<evidence type="ECO:0000256" key="1">
    <source>
        <dbReference type="ARBA" id="ARBA00004651"/>
    </source>
</evidence>
<feature type="transmembrane region" description="Helical" evidence="7">
    <location>
        <begin position="275"/>
        <end position="295"/>
    </location>
</feature>